<dbReference type="EMBL" id="SORZ01000001">
    <property type="protein sequence ID" value="TPW35858.1"/>
    <property type="molecule type" value="Genomic_DNA"/>
</dbReference>
<comment type="caution">
    <text evidence="1">The sequence shown here is derived from an EMBL/GenBank/DDBJ whole genome shotgun (WGS) entry which is preliminary data.</text>
</comment>
<gene>
    <name evidence="1" type="ORF">E3202_02730</name>
</gene>
<protein>
    <submittedName>
        <fullName evidence="1">Uncharacterized protein</fullName>
    </submittedName>
</protein>
<reference evidence="1 2" key="1">
    <citation type="submission" date="2019-03" db="EMBL/GenBank/DDBJ databases">
        <title>The complete genome sequence of Neokomagataea sp. Jb2 NBRC113641.</title>
        <authorList>
            <person name="Chua K.-O."/>
            <person name="Chan K.-G."/>
            <person name="See-Too W.-S."/>
        </authorList>
    </citation>
    <scope>NUCLEOTIDE SEQUENCE [LARGE SCALE GENOMIC DNA]</scope>
    <source>
        <strain evidence="1 2">Jb2</strain>
    </source>
</reference>
<accession>A0A506UR79</accession>
<sequence>MVHAAALLVCPRSAPALAWWLAHHVAVGFSTLLVAADRKNRSCLDLLDNAAQLFDLRHTDVEESGIESQQAVHSLLKSDGQKPDWVLQLAEDEYFLPAAETVSDFLRTALSLPEITIEPAAGLSPLSVNWCIAGLNGHAPASLACRAPRAMYTRHAPITFPDHRVTRSFFSPDAPSLPDPFSQARHAPDWSQARILHDAAVASHGAARAYYDRNEESDSGSERFLPQTRLVAASLVQTALYRLWQTLRKTSPNSSASPLPQTEASLGGDFYLTDTAPAQNADPKALRLLVIDSVSGRMAWKPKETWQEGDTPLCFQPAPADDQRGWLFPRTPIALPYLPRHDASRQSLGELLALTAVRLQREGKQVIFRHALGGERVALPENRSAYLAPNPPPEPDLSGRSLRTALSDLTRYGLSADGLTQALRTTCCAPMPSVLGGVLAQLPETDRAVLLDTSPFLQQIFPSSAPEKPLS</sequence>
<dbReference type="RefSeq" id="WP_165600276.1">
    <property type="nucleotide sequence ID" value="NZ_SORZ01000001.1"/>
</dbReference>
<proteinExistence type="predicted"/>
<dbReference type="Pfam" id="PF13704">
    <property type="entry name" value="Glyco_tranf_2_4"/>
    <property type="match status" value="1"/>
</dbReference>
<evidence type="ECO:0000313" key="2">
    <source>
        <dbReference type="Proteomes" id="UP000315037"/>
    </source>
</evidence>
<organism evidence="1 2">
    <name type="scientific">Oecophyllibacter saccharovorans</name>
    <dbReference type="NCBI Taxonomy" id="2558360"/>
    <lineage>
        <taxon>Bacteria</taxon>
        <taxon>Pseudomonadati</taxon>
        <taxon>Pseudomonadota</taxon>
        <taxon>Alphaproteobacteria</taxon>
        <taxon>Acetobacterales</taxon>
        <taxon>Acetobacteraceae</taxon>
        <taxon>Oecophyllibacter</taxon>
    </lineage>
</organism>
<name>A0A506UR79_9PROT</name>
<dbReference type="Proteomes" id="UP000315037">
    <property type="component" value="Unassembled WGS sequence"/>
</dbReference>
<evidence type="ECO:0000313" key="1">
    <source>
        <dbReference type="EMBL" id="TPW35858.1"/>
    </source>
</evidence>
<keyword evidence="2" id="KW-1185">Reference proteome</keyword>
<dbReference type="AlphaFoldDB" id="A0A506UR79"/>